<keyword evidence="6" id="KW-0677">Repeat</keyword>
<keyword evidence="3" id="KW-0433">Leucine-rich repeat</keyword>
<evidence type="ECO:0000256" key="7">
    <source>
        <dbReference type="ARBA" id="ARBA00022989"/>
    </source>
</evidence>
<dbReference type="SUPFAM" id="SSF56112">
    <property type="entry name" value="Protein kinase-like (PK-like)"/>
    <property type="match status" value="1"/>
</dbReference>
<feature type="domain" description="Protein kinase" evidence="13">
    <location>
        <begin position="370"/>
        <end position="635"/>
    </location>
</feature>
<sequence>MNKKWKFSRLKDRLGMLGMVVVCLLIQNLSFCWSLNDEGLALLRFRDRVVSDPFGALSNWNDDDGEVDPCSWFGVECADGKVVVLNLKDLCLGGTLTPELRNLVHIKSIILRNNSFTGIIPGGIGDLKELEVLDLGYNNFSGPLPADLGSNFSLAILLLDNNRLLGILSPEIYNLEILSKFQVDENQLSGTGRESSCNERSISWNLAHIEHSIRGRVLQAATVPPSEPKFFFSFDSFIPNKAPTPEGPEPSASDSGPDGPASSPNTDVAPAPSSNSNPISPPTAPASSPSLSAPVASSKSLASKLKVALLTGGTGVAVFLAILIIVMYLYKSNKVATVKPWATGLSGQLQKAFVTGVPNLKRSELEAACEDFSNVIGSSPIGTVYKGTLSSGVEIAVASLVETSAKCWCSNLELQFRKKIKTLSKVSHKNFVSLIGYCEEEEPFTRMMVFEYAPNGTLFEHLHIKEAEHLDWIMRMRIAMGVAYCLDYMHQLNPPIAHNNLNSSSVQLTEDYAPKVSEYSFWNETAEAEKESPGIKLFNTPSANRESNVYSFGVILFEMVTGRLPYSVDNGSLEDWASDYLRGEQPLKEMVDPTLESFQEEQLDRIGEVIRSCVHPDPKQRPPMREVSARLREITGISPDGATPKLSPLWWAELELLSPDGS</sequence>
<dbReference type="InterPro" id="IPR032675">
    <property type="entry name" value="LRR_dom_sf"/>
</dbReference>
<keyword evidence="4 12" id="KW-0812">Transmembrane</keyword>
<dbReference type="FunFam" id="3.80.10.10:FF:000400">
    <property type="entry name" value="Nuclear pore complex protein NUP107"/>
    <property type="match status" value="1"/>
</dbReference>
<evidence type="ECO:0000256" key="4">
    <source>
        <dbReference type="ARBA" id="ARBA00022692"/>
    </source>
</evidence>
<dbReference type="Gramene" id="VVA18429">
    <property type="protein sequence ID" value="VVA18429"/>
    <property type="gene ID" value="Prudul26B014974"/>
</dbReference>
<dbReference type="PROSITE" id="PS50011">
    <property type="entry name" value="PROTEIN_KINASE_DOM"/>
    <property type="match status" value="1"/>
</dbReference>
<evidence type="ECO:0000256" key="5">
    <source>
        <dbReference type="ARBA" id="ARBA00022729"/>
    </source>
</evidence>
<keyword evidence="2" id="KW-0134">Cell wall</keyword>
<keyword evidence="7 12" id="KW-1133">Transmembrane helix</keyword>
<evidence type="ECO:0000259" key="13">
    <source>
        <dbReference type="PROSITE" id="PS50011"/>
    </source>
</evidence>
<proteinExistence type="inferred from homology"/>
<dbReference type="Gene3D" id="1.10.510.10">
    <property type="entry name" value="Transferase(Phosphotransferase) domain 1"/>
    <property type="match status" value="1"/>
</dbReference>
<dbReference type="InterPro" id="IPR001611">
    <property type="entry name" value="Leu-rich_rpt"/>
</dbReference>
<dbReference type="InterPro" id="IPR011009">
    <property type="entry name" value="Kinase-like_dom_sf"/>
</dbReference>
<dbReference type="FunFam" id="3.30.200.20:FF:000489">
    <property type="entry name" value="Inactive receptor-like serine/threonine-protein kinase"/>
    <property type="match status" value="1"/>
</dbReference>
<dbReference type="Gene3D" id="3.80.10.10">
    <property type="entry name" value="Ribonuclease Inhibitor"/>
    <property type="match status" value="1"/>
</dbReference>
<dbReference type="EMBL" id="CABIKO010000030">
    <property type="protein sequence ID" value="VVA18429.1"/>
    <property type="molecule type" value="Genomic_DNA"/>
</dbReference>
<organism evidence="14 15">
    <name type="scientific">Prunus dulcis</name>
    <name type="common">Almond</name>
    <name type="synonym">Amygdalus dulcis</name>
    <dbReference type="NCBI Taxonomy" id="3755"/>
    <lineage>
        <taxon>Eukaryota</taxon>
        <taxon>Viridiplantae</taxon>
        <taxon>Streptophyta</taxon>
        <taxon>Embryophyta</taxon>
        <taxon>Tracheophyta</taxon>
        <taxon>Spermatophyta</taxon>
        <taxon>Magnoliopsida</taxon>
        <taxon>eudicotyledons</taxon>
        <taxon>Gunneridae</taxon>
        <taxon>Pentapetalae</taxon>
        <taxon>rosids</taxon>
        <taxon>fabids</taxon>
        <taxon>Rosales</taxon>
        <taxon>Rosaceae</taxon>
        <taxon>Amygdaloideae</taxon>
        <taxon>Amygdaleae</taxon>
        <taxon>Prunus</taxon>
    </lineage>
</organism>
<comment type="subcellular location">
    <subcellularLocation>
        <location evidence="10">Endomembrane system</location>
        <topology evidence="10">Single-pass type I membrane protein</topology>
    </subcellularLocation>
    <subcellularLocation>
        <location evidence="1">Secreted</location>
        <location evidence="1">Cell wall</location>
    </subcellularLocation>
</comment>
<evidence type="ECO:0000313" key="15">
    <source>
        <dbReference type="Proteomes" id="UP000327085"/>
    </source>
</evidence>
<evidence type="ECO:0000256" key="1">
    <source>
        <dbReference type="ARBA" id="ARBA00004191"/>
    </source>
</evidence>
<dbReference type="AlphaFoldDB" id="A0A5E4EU80"/>
<dbReference type="InParanoid" id="A0A5E4EU80"/>
<dbReference type="GO" id="GO:0004672">
    <property type="term" value="F:protein kinase activity"/>
    <property type="evidence" value="ECO:0007669"/>
    <property type="project" value="InterPro"/>
</dbReference>
<dbReference type="PANTHER" id="PTHR46084">
    <property type="entry name" value="PROTEIN MALE DISCOVERER 2"/>
    <property type="match status" value="1"/>
</dbReference>
<feature type="compositionally biased region" description="Low complexity" evidence="11">
    <location>
        <begin position="249"/>
        <end position="278"/>
    </location>
</feature>
<feature type="transmembrane region" description="Helical" evidence="12">
    <location>
        <begin position="307"/>
        <end position="330"/>
    </location>
</feature>
<evidence type="ECO:0000256" key="3">
    <source>
        <dbReference type="ARBA" id="ARBA00022614"/>
    </source>
</evidence>
<dbReference type="InterPro" id="IPR000719">
    <property type="entry name" value="Prot_kinase_dom"/>
</dbReference>
<name>A0A5E4EU80_PRUDU</name>
<dbReference type="Proteomes" id="UP000327085">
    <property type="component" value="Chromosome 2"/>
</dbReference>
<evidence type="ECO:0000256" key="8">
    <source>
        <dbReference type="ARBA" id="ARBA00023136"/>
    </source>
</evidence>
<dbReference type="Pfam" id="PF08263">
    <property type="entry name" value="LRRNT_2"/>
    <property type="match status" value="1"/>
</dbReference>
<comment type="similarity">
    <text evidence="9">Belongs to the polygalacturonase-inhibiting protein family.</text>
</comment>
<protein>
    <submittedName>
        <fullName evidence="14">PREDICTED: probable</fullName>
    </submittedName>
</protein>
<dbReference type="GO" id="GO:0012505">
    <property type="term" value="C:endomembrane system"/>
    <property type="evidence" value="ECO:0007669"/>
    <property type="project" value="UniProtKB-SubCell"/>
</dbReference>
<accession>A0A5E4EU80</accession>
<dbReference type="FunCoup" id="A0A5E4EU80">
    <property type="interactions" value="263"/>
</dbReference>
<feature type="region of interest" description="Disordered" evidence="11">
    <location>
        <begin position="242"/>
        <end position="292"/>
    </location>
</feature>
<dbReference type="OMA" id="MASCLEH"/>
<dbReference type="Pfam" id="PF13855">
    <property type="entry name" value="LRR_8"/>
    <property type="match status" value="1"/>
</dbReference>
<dbReference type="Pfam" id="PF07714">
    <property type="entry name" value="PK_Tyr_Ser-Thr"/>
    <property type="match status" value="1"/>
</dbReference>
<evidence type="ECO:0000256" key="11">
    <source>
        <dbReference type="SAM" id="MobiDB-lite"/>
    </source>
</evidence>
<dbReference type="GO" id="GO:0005524">
    <property type="term" value="F:ATP binding"/>
    <property type="evidence" value="ECO:0007669"/>
    <property type="project" value="InterPro"/>
</dbReference>
<evidence type="ECO:0000256" key="2">
    <source>
        <dbReference type="ARBA" id="ARBA00022512"/>
    </source>
</evidence>
<gene>
    <name evidence="14" type="ORF">ALMOND_2B014974</name>
</gene>
<keyword evidence="2" id="KW-0964">Secreted</keyword>
<evidence type="ECO:0000256" key="6">
    <source>
        <dbReference type="ARBA" id="ARBA00022737"/>
    </source>
</evidence>
<keyword evidence="8 12" id="KW-0472">Membrane</keyword>
<keyword evidence="5" id="KW-0732">Signal</keyword>
<evidence type="ECO:0000256" key="12">
    <source>
        <dbReference type="SAM" id="Phobius"/>
    </source>
</evidence>
<evidence type="ECO:0000256" key="9">
    <source>
        <dbReference type="ARBA" id="ARBA00038043"/>
    </source>
</evidence>
<dbReference type="InterPro" id="IPR001245">
    <property type="entry name" value="Ser-Thr/Tyr_kinase_cat_dom"/>
</dbReference>
<evidence type="ECO:0000313" key="14">
    <source>
        <dbReference type="EMBL" id="VVA18429.1"/>
    </source>
</evidence>
<reference evidence="15" key="1">
    <citation type="journal article" date="2020" name="Plant J.">
        <title>Transposons played a major role in the diversification between the closely related almond and peach genomes: results from the almond genome sequence.</title>
        <authorList>
            <person name="Alioto T."/>
            <person name="Alexiou K.G."/>
            <person name="Bardil A."/>
            <person name="Barteri F."/>
            <person name="Castanera R."/>
            <person name="Cruz F."/>
            <person name="Dhingra A."/>
            <person name="Duval H."/>
            <person name="Fernandez I Marti A."/>
            <person name="Frias L."/>
            <person name="Galan B."/>
            <person name="Garcia J.L."/>
            <person name="Howad W."/>
            <person name="Gomez-Garrido J."/>
            <person name="Gut M."/>
            <person name="Julca I."/>
            <person name="Morata J."/>
            <person name="Puigdomenech P."/>
            <person name="Ribeca P."/>
            <person name="Rubio Cabetas M.J."/>
            <person name="Vlasova A."/>
            <person name="Wirthensohn M."/>
            <person name="Garcia-Mas J."/>
            <person name="Gabaldon T."/>
            <person name="Casacuberta J.M."/>
            <person name="Arus P."/>
        </authorList>
    </citation>
    <scope>NUCLEOTIDE SEQUENCE [LARGE SCALE GENOMIC DNA]</scope>
    <source>
        <strain evidence="15">cv. Texas</strain>
    </source>
</reference>
<dbReference type="InterPro" id="IPR013210">
    <property type="entry name" value="LRR_N_plant-typ"/>
</dbReference>
<evidence type="ECO:0000256" key="10">
    <source>
        <dbReference type="ARBA" id="ARBA00046288"/>
    </source>
</evidence>
<dbReference type="SUPFAM" id="SSF52058">
    <property type="entry name" value="L domain-like"/>
    <property type="match status" value="1"/>
</dbReference>
<dbReference type="PANTHER" id="PTHR46084:SF4">
    <property type="entry name" value="PROTEIN KINASE DOMAIN-CONTAINING PROTEIN"/>
    <property type="match status" value="1"/>
</dbReference>
<dbReference type="Gene3D" id="3.30.200.20">
    <property type="entry name" value="Phosphorylase Kinase, domain 1"/>
    <property type="match status" value="1"/>
</dbReference>